<proteinExistence type="predicted"/>
<comment type="cofactor">
    <cofactor evidence="1">
        <name>FMN</name>
        <dbReference type="ChEBI" id="CHEBI:58210"/>
    </cofactor>
</comment>
<evidence type="ECO:0000256" key="4">
    <source>
        <dbReference type="ARBA" id="ARBA00022857"/>
    </source>
</evidence>
<sequence length="77" mass="8886">MTITEIKETIHAFQKGAIRAKEVGFDIIEIHAAYGYLINQFLSPLTNHRSDEYGGSKEKKYRLLRVESSTFFISFTK</sequence>
<accession>A0A1C0ABJ4</accession>
<dbReference type="Gene3D" id="3.20.20.70">
    <property type="entry name" value="Aldolase class I"/>
    <property type="match status" value="1"/>
</dbReference>
<evidence type="ECO:0000313" key="7">
    <source>
        <dbReference type="EMBL" id="OCL27718.1"/>
    </source>
</evidence>
<evidence type="ECO:0000256" key="3">
    <source>
        <dbReference type="ARBA" id="ARBA00022643"/>
    </source>
</evidence>
<feature type="domain" description="NADH:flavin oxidoreductase/NADH oxidase N-terminal" evidence="6">
    <location>
        <begin position="1"/>
        <end position="64"/>
    </location>
</feature>
<keyword evidence="8" id="KW-1185">Reference proteome</keyword>
<evidence type="ECO:0000256" key="5">
    <source>
        <dbReference type="ARBA" id="ARBA00023002"/>
    </source>
</evidence>
<reference evidence="7 8" key="2">
    <citation type="submission" date="2016-08" db="EMBL/GenBank/DDBJ databases">
        <title>Orenia metallireducens sp. nov. strain Z6, a Novel Metal-reducing Firmicute from the Deep Subsurface.</title>
        <authorList>
            <person name="Maxim B.I."/>
            <person name="Kenneth K."/>
            <person name="Flynn T.M."/>
            <person name="Oloughlin E.J."/>
            <person name="Locke R.A."/>
            <person name="Weber J.R."/>
            <person name="Egan S.M."/>
            <person name="Mackie R.I."/>
            <person name="Cann I.K."/>
        </authorList>
    </citation>
    <scope>NUCLEOTIDE SEQUENCE [LARGE SCALE GENOMIC DNA]</scope>
    <source>
        <strain evidence="7 8">Z6</strain>
    </source>
</reference>
<comment type="caution">
    <text evidence="7">The sequence shown here is derived from an EMBL/GenBank/DDBJ whole genome shotgun (WGS) entry which is preliminary data.</text>
</comment>
<dbReference type="InterPro" id="IPR001155">
    <property type="entry name" value="OxRdtase_FMN_N"/>
</dbReference>
<dbReference type="Proteomes" id="UP000093514">
    <property type="component" value="Unassembled WGS sequence"/>
</dbReference>
<dbReference type="GO" id="GO:0010181">
    <property type="term" value="F:FMN binding"/>
    <property type="evidence" value="ECO:0007669"/>
    <property type="project" value="InterPro"/>
</dbReference>
<dbReference type="SUPFAM" id="SSF51395">
    <property type="entry name" value="FMN-linked oxidoreductases"/>
    <property type="match status" value="1"/>
</dbReference>
<keyword evidence="5" id="KW-0560">Oxidoreductase</keyword>
<evidence type="ECO:0000256" key="2">
    <source>
        <dbReference type="ARBA" id="ARBA00022630"/>
    </source>
</evidence>
<evidence type="ECO:0000313" key="8">
    <source>
        <dbReference type="Proteomes" id="UP000093514"/>
    </source>
</evidence>
<dbReference type="Pfam" id="PF00724">
    <property type="entry name" value="Oxidored_FMN"/>
    <property type="match status" value="1"/>
</dbReference>
<evidence type="ECO:0000256" key="1">
    <source>
        <dbReference type="ARBA" id="ARBA00001917"/>
    </source>
</evidence>
<dbReference type="PANTHER" id="PTHR43303:SF4">
    <property type="entry name" value="NADPH DEHYDROGENASE C23G7.10C-RELATED"/>
    <property type="match status" value="1"/>
</dbReference>
<gene>
    <name evidence="7" type="ORF">U472_03970</name>
</gene>
<keyword evidence="3" id="KW-0288">FMN</keyword>
<dbReference type="GO" id="GO:0003959">
    <property type="term" value="F:NADPH dehydrogenase activity"/>
    <property type="evidence" value="ECO:0007669"/>
    <property type="project" value="InterPro"/>
</dbReference>
<dbReference type="PANTHER" id="PTHR43303">
    <property type="entry name" value="NADPH DEHYDROGENASE C23G7.10C-RELATED"/>
    <property type="match status" value="1"/>
</dbReference>
<dbReference type="InterPro" id="IPR013785">
    <property type="entry name" value="Aldolase_TIM"/>
</dbReference>
<keyword evidence="2" id="KW-0285">Flavoprotein</keyword>
<protein>
    <recommendedName>
        <fullName evidence="6">NADH:flavin oxidoreductase/NADH oxidase N-terminal domain-containing protein</fullName>
    </recommendedName>
</protein>
<dbReference type="AlphaFoldDB" id="A0A1C0ABJ4"/>
<dbReference type="InterPro" id="IPR044152">
    <property type="entry name" value="YqjM-like"/>
</dbReference>
<evidence type="ECO:0000259" key="6">
    <source>
        <dbReference type="Pfam" id="PF00724"/>
    </source>
</evidence>
<dbReference type="GO" id="GO:0050661">
    <property type="term" value="F:NADP binding"/>
    <property type="evidence" value="ECO:0007669"/>
    <property type="project" value="InterPro"/>
</dbReference>
<dbReference type="EMBL" id="LWDV01000007">
    <property type="protein sequence ID" value="OCL27718.1"/>
    <property type="molecule type" value="Genomic_DNA"/>
</dbReference>
<organism evidence="7 8">
    <name type="scientific">Orenia metallireducens</name>
    <dbReference type="NCBI Taxonomy" id="1413210"/>
    <lineage>
        <taxon>Bacteria</taxon>
        <taxon>Bacillati</taxon>
        <taxon>Bacillota</taxon>
        <taxon>Clostridia</taxon>
        <taxon>Halanaerobiales</taxon>
        <taxon>Halobacteroidaceae</taxon>
        <taxon>Orenia</taxon>
    </lineage>
</organism>
<keyword evidence="4" id="KW-0521">NADP</keyword>
<name>A0A1C0ABJ4_9FIRM</name>
<reference evidence="8" key="1">
    <citation type="submission" date="2016-07" db="EMBL/GenBank/DDBJ databases">
        <authorList>
            <person name="Florea S."/>
            <person name="Webb J.S."/>
            <person name="Jaromczyk J."/>
            <person name="Schardl C.L."/>
        </authorList>
    </citation>
    <scope>NUCLEOTIDE SEQUENCE [LARGE SCALE GENOMIC DNA]</scope>
    <source>
        <strain evidence="8">Z6</strain>
    </source>
</reference>